<organism evidence="1 2">
    <name type="scientific">Periplaneta americana</name>
    <name type="common">American cockroach</name>
    <name type="synonym">Blatta americana</name>
    <dbReference type="NCBI Taxonomy" id="6978"/>
    <lineage>
        <taxon>Eukaryota</taxon>
        <taxon>Metazoa</taxon>
        <taxon>Ecdysozoa</taxon>
        <taxon>Arthropoda</taxon>
        <taxon>Hexapoda</taxon>
        <taxon>Insecta</taxon>
        <taxon>Pterygota</taxon>
        <taxon>Neoptera</taxon>
        <taxon>Polyneoptera</taxon>
        <taxon>Dictyoptera</taxon>
        <taxon>Blattodea</taxon>
        <taxon>Blattoidea</taxon>
        <taxon>Blattidae</taxon>
        <taxon>Blattinae</taxon>
        <taxon>Periplaneta</taxon>
    </lineage>
</organism>
<accession>A0ABQ8SCH2</accession>
<name>A0ABQ8SCH2_PERAM</name>
<dbReference type="Proteomes" id="UP001148838">
    <property type="component" value="Unassembled WGS sequence"/>
</dbReference>
<gene>
    <name evidence="1" type="ORF">ANN_19988</name>
</gene>
<evidence type="ECO:0000313" key="2">
    <source>
        <dbReference type="Proteomes" id="UP001148838"/>
    </source>
</evidence>
<proteinExistence type="predicted"/>
<evidence type="ECO:0008006" key="3">
    <source>
        <dbReference type="Google" id="ProtNLM"/>
    </source>
</evidence>
<protein>
    <recommendedName>
        <fullName evidence="3">HAT C-terminal dimerisation domain-containing protein</fullName>
    </recommendedName>
</protein>
<sequence length="91" mass="9978">MAGLCEDGNEPPGSIKATAVERSFSAYKFILSDIRRSFSFETLKIKVVLLFIAAGTEIGEQHARKGAAADHRCTRETAVERDAKLARHADE</sequence>
<evidence type="ECO:0000313" key="1">
    <source>
        <dbReference type="EMBL" id="KAJ4431391.1"/>
    </source>
</evidence>
<reference evidence="1 2" key="1">
    <citation type="journal article" date="2022" name="Allergy">
        <title>Genome assembly and annotation of Periplaneta americana reveal a comprehensive cockroach allergen profile.</title>
        <authorList>
            <person name="Wang L."/>
            <person name="Xiong Q."/>
            <person name="Saelim N."/>
            <person name="Wang L."/>
            <person name="Nong W."/>
            <person name="Wan A.T."/>
            <person name="Shi M."/>
            <person name="Liu X."/>
            <person name="Cao Q."/>
            <person name="Hui J.H.L."/>
            <person name="Sookrung N."/>
            <person name="Leung T.F."/>
            <person name="Tungtrongchitr A."/>
            <person name="Tsui S.K.W."/>
        </authorList>
    </citation>
    <scope>NUCLEOTIDE SEQUENCE [LARGE SCALE GENOMIC DNA]</scope>
    <source>
        <strain evidence="1">PWHHKU_190912</strain>
    </source>
</reference>
<comment type="caution">
    <text evidence="1">The sequence shown here is derived from an EMBL/GenBank/DDBJ whole genome shotgun (WGS) entry which is preliminary data.</text>
</comment>
<dbReference type="EMBL" id="JAJSOF020000031">
    <property type="protein sequence ID" value="KAJ4431391.1"/>
    <property type="molecule type" value="Genomic_DNA"/>
</dbReference>
<keyword evidence="2" id="KW-1185">Reference proteome</keyword>